<dbReference type="AlphaFoldDB" id="A0A9D9DEQ8"/>
<dbReference type="InterPro" id="IPR029024">
    <property type="entry name" value="TerB-like"/>
</dbReference>
<dbReference type="Proteomes" id="UP000823631">
    <property type="component" value="Unassembled WGS sequence"/>
</dbReference>
<evidence type="ECO:0000313" key="2">
    <source>
        <dbReference type="Proteomes" id="UP000823631"/>
    </source>
</evidence>
<name>A0A9D9DEQ8_9GAMM</name>
<proteinExistence type="predicted"/>
<gene>
    <name evidence="1" type="ORF">IAB19_06735</name>
</gene>
<reference evidence="1" key="2">
    <citation type="journal article" date="2021" name="PeerJ">
        <title>Extensive microbial diversity within the chicken gut microbiome revealed by metagenomics and culture.</title>
        <authorList>
            <person name="Gilroy R."/>
            <person name="Ravi A."/>
            <person name="Getino M."/>
            <person name="Pursley I."/>
            <person name="Horton D.L."/>
            <person name="Alikhan N.F."/>
            <person name="Baker D."/>
            <person name="Gharbi K."/>
            <person name="Hall N."/>
            <person name="Watson M."/>
            <person name="Adriaenssens E.M."/>
            <person name="Foster-Nyarko E."/>
            <person name="Jarju S."/>
            <person name="Secka A."/>
            <person name="Antonio M."/>
            <person name="Oren A."/>
            <person name="Chaudhuri R.R."/>
            <person name="La Ragione R."/>
            <person name="Hildebrand F."/>
            <person name="Pallen M.J."/>
        </authorList>
    </citation>
    <scope>NUCLEOTIDE SEQUENCE</scope>
    <source>
        <strain evidence="1">17213</strain>
    </source>
</reference>
<dbReference type="SUPFAM" id="SSF158682">
    <property type="entry name" value="TerB-like"/>
    <property type="match status" value="1"/>
</dbReference>
<organism evidence="1 2">
    <name type="scientific">Candidatus Avisuccinivibrio stercorigallinarum</name>
    <dbReference type="NCBI Taxonomy" id="2840704"/>
    <lineage>
        <taxon>Bacteria</taxon>
        <taxon>Pseudomonadati</taxon>
        <taxon>Pseudomonadota</taxon>
        <taxon>Gammaproteobacteria</taxon>
        <taxon>Aeromonadales</taxon>
        <taxon>Succinivibrionaceae</taxon>
        <taxon>Succinivibrionaceae incertae sedis</taxon>
        <taxon>Candidatus Avisuccinivibrio</taxon>
    </lineage>
</organism>
<reference evidence="1" key="1">
    <citation type="submission" date="2020-10" db="EMBL/GenBank/DDBJ databases">
        <authorList>
            <person name="Gilroy R."/>
        </authorList>
    </citation>
    <scope>NUCLEOTIDE SEQUENCE</scope>
    <source>
        <strain evidence="1">17213</strain>
    </source>
</reference>
<accession>A0A9D9DEQ8</accession>
<protein>
    <submittedName>
        <fullName evidence="1">DUF533 domain-containing protein</fullName>
    </submittedName>
</protein>
<evidence type="ECO:0000313" key="1">
    <source>
        <dbReference type="EMBL" id="MBO8416056.1"/>
    </source>
</evidence>
<dbReference type="InterPro" id="IPR007486">
    <property type="entry name" value="YebE"/>
</dbReference>
<comment type="caution">
    <text evidence="1">The sequence shown here is derived from an EMBL/GenBank/DDBJ whole genome shotgun (WGS) entry which is preliminary data.</text>
</comment>
<dbReference type="EMBL" id="JADINH010000143">
    <property type="protein sequence ID" value="MBO8416056.1"/>
    <property type="molecule type" value="Genomic_DNA"/>
</dbReference>
<sequence>MSERENSGHSGDSRPERSFLLSGRLDNTWCAELDSPKSRAIAHQALTVLEQWLRRRAAAAELAKGSRVQPDVKGECFEVEDGVYLEACLLLIKTLIFASRADEHIEQDELGPLCSVYQGLCAQFDAQGFIDKMMTCKVNPLDIAREVRFEEEALDIYLLSSMLLDGPHFLEHNYLEGLGAALHIPPSQQRELDKRARELLHAQSAGA</sequence>
<dbReference type="Pfam" id="PF04391">
    <property type="entry name" value="DUF533"/>
    <property type="match status" value="1"/>
</dbReference>